<feature type="region of interest" description="Disordered" evidence="1">
    <location>
        <begin position="104"/>
        <end position="137"/>
    </location>
</feature>
<dbReference type="AlphaFoldDB" id="A0A0D8BB07"/>
<evidence type="ECO:0000256" key="1">
    <source>
        <dbReference type="SAM" id="MobiDB-lite"/>
    </source>
</evidence>
<keyword evidence="3" id="KW-1185">Reference proteome</keyword>
<dbReference type="EMBL" id="JYFN01000057">
    <property type="protein sequence ID" value="KJE20567.1"/>
    <property type="molecule type" value="Genomic_DNA"/>
</dbReference>
<gene>
    <name evidence="2" type="ORF">FF36_05159</name>
</gene>
<sequence>MGPEAVTLRVLGAACSTEAAVARGAGIAVVEAGIAVVEGGIANTGAADDVGTADGVAVGVAIVSDAGRIDAVCFLGGSEVAPMMMNKASRTVTAPLVLGWRRHQSQARRKKTTVPPECGSQSNRGGTLRSSLKEVEEKAHRIPSRGKIWCVH</sequence>
<protein>
    <submittedName>
        <fullName evidence="2">Uncharacterized protein</fullName>
    </submittedName>
</protein>
<evidence type="ECO:0000313" key="3">
    <source>
        <dbReference type="Proteomes" id="UP000032545"/>
    </source>
</evidence>
<evidence type="ECO:0000313" key="2">
    <source>
        <dbReference type="EMBL" id="KJE20567.1"/>
    </source>
</evidence>
<dbReference type="PATRIC" id="fig|1502723.3.peg.5364"/>
<reference evidence="3" key="1">
    <citation type="submission" date="2015-02" db="EMBL/GenBank/DDBJ databases">
        <title>Draft Genome of Frankia sp. CpI1-S.</title>
        <authorList>
            <person name="Oshone R.T."/>
            <person name="Ngom M."/>
            <person name="Ghodhbane-Gtari F."/>
            <person name="Gtari M."/>
            <person name="Morris K."/>
            <person name="Thomas K."/>
            <person name="Sen A."/>
            <person name="Tisa L.S."/>
        </authorList>
    </citation>
    <scope>NUCLEOTIDE SEQUENCE [LARGE SCALE GENOMIC DNA]</scope>
    <source>
        <strain evidence="3">CpI1-S</strain>
    </source>
</reference>
<accession>A0A0D8BB07</accession>
<comment type="caution">
    <text evidence="2">The sequence shown here is derived from an EMBL/GenBank/DDBJ whole genome shotgun (WGS) entry which is preliminary data.</text>
</comment>
<proteinExistence type="predicted"/>
<organism evidence="2 3">
    <name type="scientific">Frankia torreyi</name>
    <dbReference type="NCBI Taxonomy" id="1856"/>
    <lineage>
        <taxon>Bacteria</taxon>
        <taxon>Bacillati</taxon>
        <taxon>Actinomycetota</taxon>
        <taxon>Actinomycetes</taxon>
        <taxon>Frankiales</taxon>
        <taxon>Frankiaceae</taxon>
        <taxon>Frankia</taxon>
    </lineage>
</organism>
<reference evidence="2 3" key="2">
    <citation type="journal article" date="2016" name="Genome Announc.">
        <title>Permanent Draft Genome Sequences for Two Variants of Frankia sp. Strain CpI1, the First Frankia Strain Isolated from Root Nodules of Comptonia peregrina.</title>
        <authorList>
            <person name="Oshone R."/>
            <person name="Hurst S.G.IV."/>
            <person name="Abebe-Akele F."/>
            <person name="Simpson S."/>
            <person name="Morris K."/>
            <person name="Thomas W.K."/>
            <person name="Tisa L.S."/>
        </authorList>
    </citation>
    <scope>NUCLEOTIDE SEQUENCE [LARGE SCALE GENOMIC DNA]</scope>
    <source>
        <strain evidence="3">CpI1-S</strain>
    </source>
</reference>
<dbReference type="Proteomes" id="UP000032545">
    <property type="component" value="Unassembled WGS sequence"/>
</dbReference>
<feature type="compositionally biased region" description="Polar residues" evidence="1">
    <location>
        <begin position="119"/>
        <end position="130"/>
    </location>
</feature>
<name>A0A0D8BB07_9ACTN</name>